<organism evidence="2">
    <name type="scientific">hydrothermal vent metagenome</name>
    <dbReference type="NCBI Taxonomy" id="652676"/>
    <lineage>
        <taxon>unclassified sequences</taxon>
        <taxon>metagenomes</taxon>
        <taxon>ecological metagenomes</taxon>
    </lineage>
</organism>
<evidence type="ECO:0000256" key="1">
    <source>
        <dbReference type="SAM" id="MobiDB-lite"/>
    </source>
</evidence>
<dbReference type="EMBL" id="UOFJ01000392">
    <property type="protein sequence ID" value="VAW69052.1"/>
    <property type="molecule type" value="Genomic_DNA"/>
</dbReference>
<feature type="non-terminal residue" evidence="2">
    <location>
        <position position="28"/>
    </location>
</feature>
<dbReference type="AlphaFoldDB" id="A0A3B0Y0Y2"/>
<feature type="region of interest" description="Disordered" evidence="1">
    <location>
        <begin position="1"/>
        <end position="28"/>
    </location>
</feature>
<sequence>MSASPRDTDTDTDADAEPTGMYLRRLLN</sequence>
<proteinExistence type="predicted"/>
<name>A0A3B0Y0Y2_9ZZZZ</name>
<protein>
    <submittedName>
        <fullName evidence="2">Uncharacterized protein</fullName>
    </submittedName>
</protein>
<accession>A0A3B0Y0Y2</accession>
<reference evidence="2" key="1">
    <citation type="submission" date="2018-06" db="EMBL/GenBank/DDBJ databases">
        <authorList>
            <person name="Zhirakovskaya E."/>
        </authorList>
    </citation>
    <scope>NUCLEOTIDE SEQUENCE</scope>
</reference>
<gene>
    <name evidence="2" type="ORF">MNBD_GAMMA10-810</name>
</gene>
<evidence type="ECO:0000313" key="2">
    <source>
        <dbReference type="EMBL" id="VAW69052.1"/>
    </source>
</evidence>